<dbReference type="CDD" id="cd00141">
    <property type="entry name" value="NT_POLXc"/>
    <property type="match status" value="1"/>
</dbReference>
<dbReference type="Pfam" id="PF14716">
    <property type="entry name" value="HHH_8"/>
    <property type="match status" value="1"/>
</dbReference>
<dbReference type="InterPro" id="IPR047967">
    <property type="entry name" value="PolX_PHP"/>
</dbReference>
<dbReference type="Gene3D" id="3.20.20.140">
    <property type="entry name" value="Metal-dependent hydrolases"/>
    <property type="match status" value="1"/>
</dbReference>
<dbReference type="InterPro" id="IPR037160">
    <property type="entry name" value="DNA_Pol_thumb_sf"/>
</dbReference>
<dbReference type="PANTHER" id="PTHR36928:SF1">
    <property type="entry name" value="PHOSPHATASE YCDX-RELATED"/>
    <property type="match status" value="1"/>
</dbReference>
<gene>
    <name evidence="4" type="ORF">A3A48_01745</name>
</gene>
<evidence type="ECO:0000313" key="4">
    <source>
        <dbReference type="EMBL" id="OGD95351.1"/>
    </source>
</evidence>
<dbReference type="SUPFAM" id="SSF81301">
    <property type="entry name" value="Nucleotidyltransferase"/>
    <property type="match status" value="1"/>
</dbReference>
<dbReference type="GO" id="GO:0042578">
    <property type="term" value="F:phosphoric ester hydrolase activity"/>
    <property type="evidence" value="ECO:0007669"/>
    <property type="project" value="TreeGrafter"/>
</dbReference>
<sequence length="582" mass="65372">MSNREIVKLFREIVAAYEAKGENRFKIIAYENAATGVEHATSELKDLWDDGLLDTVPGLGKTIRGHLDELFKFGKVRHFERVKKALPKGMFSLLDVGGLGPKSAYKLAKELNLNNLRDLQKAAKMGKIRNIPGFGPKSESDILTAIDELKGKSSRYLLTEAFPVAQRVLKYLRGHSDCERAEPLGSLRRMLSTVGDIDIAVASKKPKEIIAHFKNFKEIKRILDAGDRKSSVLLQNGMQVDLIVQPTKAFGALLVHFTGSKAHNISLREYAIKKGMSVSDYGIKVKGKLKEFVTEEDFYKFLGLDYIVPELREDSGEIEAAYRPASGKSNGLPKVVNHKDIRGDIHLHSNYPIEPSHDLGTASFEQIIKKAKELNYEYIGFSDHSPGYSTHTNKQIIDLILKRKKKIEYLKSKYRGFGILNLLEIDILTNAKLSVPQEALKLLDGAIAGIHSSHRQGKNMITKRLLLAIDSPYVKVISHPTGRLLNQRESYEADWPEIFDACRKTKTILEINAFPTRLDLYDTLVREAIKKQVKLVINTDAHQIDHMDNMAYGIAVARRGWATSADIANTLSWTDFAKLFTS</sequence>
<accession>A0A1F5GU22</accession>
<dbReference type="SMART" id="SM00483">
    <property type="entry name" value="POLXc"/>
    <property type="match status" value="1"/>
</dbReference>
<dbReference type="Gene3D" id="1.10.150.110">
    <property type="entry name" value="DNA polymerase beta, N-terminal domain-like"/>
    <property type="match status" value="1"/>
</dbReference>
<name>A0A1F5GU22_9BACT</name>
<dbReference type="InterPro" id="IPR043519">
    <property type="entry name" value="NT_sf"/>
</dbReference>
<dbReference type="InterPro" id="IPR002054">
    <property type="entry name" value="DNA-dir_DNA_pol_X"/>
</dbReference>
<dbReference type="PIRSF" id="PIRSF005047">
    <property type="entry name" value="UCP005047_YshC"/>
    <property type="match status" value="1"/>
</dbReference>
<organism evidence="4 5">
    <name type="scientific">Candidatus Curtissbacteria bacterium RIFCSPLOWO2_01_FULL_37_9</name>
    <dbReference type="NCBI Taxonomy" id="1797724"/>
    <lineage>
        <taxon>Bacteria</taxon>
        <taxon>Candidatus Curtissiibacteriota</taxon>
    </lineage>
</organism>
<evidence type="ECO:0000256" key="1">
    <source>
        <dbReference type="ARBA" id="ARBA00022679"/>
    </source>
</evidence>
<protein>
    <recommendedName>
        <fullName evidence="3">DNA-directed DNA polymerase X domain-containing protein</fullName>
    </recommendedName>
</protein>
<keyword evidence="2" id="KW-0548">Nucleotidyltransferase</keyword>
<keyword evidence="1" id="KW-0808">Transferase</keyword>
<dbReference type="Gene3D" id="3.30.460.10">
    <property type="entry name" value="Beta Polymerase, domain 2"/>
    <property type="match status" value="1"/>
</dbReference>
<dbReference type="CDD" id="cd07436">
    <property type="entry name" value="PHP_PolX"/>
    <property type="match status" value="1"/>
</dbReference>
<dbReference type="InterPro" id="IPR010996">
    <property type="entry name" value="HHH_MUS81"/>
</dbReference>
<dbReference type="SUPFAM" id="SSF47781">
    <property type="entry name" value="RuvA domain 2-like"/>
    <property type="match status" value="1"/>
</dbReference>
<dbReference type="GO" id="GO:0003887">
    <property type="term" value="F:DNA-directed DNA polymerase activity"/>
    <property type="evidence" value="ECO:0007669"/>
    <property type="project" value="InterPro"/>
</dbReference>
<comment type="caution">
    <text evidence="4">The sequence shown here is derived from an EMBL/GenBank/DDBJ whole genome shotgun (WGS) entry which is preliminary data.</text>
</comment>
<feature type="domain" description="DNA-directed DNA polymerase X" evidence="3">
    <location>
        <begin position="1"/>
        <end position="313"/>
    </location>
</feature>
<dbReference type="NCBIfam" id="NF006375">
    <property type="entry name" value="PRK08609.1"/>
    <property type="match status" value="1"/>
</dbReference>
<dbReference type="STRING" id="1797724.A3A48_01745"/>
<evidence type="ECO:0000313" key="5">
    <source>
        <dbReference type="Proteomes" id="UP000178336"/>
    </source>
</evidence>
<dbReference type="AlphaFoldDB" id="A0A1F5GU22"/>
<dbReference type="Pfam" id="PF14791">
    <property type="entry name" value="DNA_pol_B_thumb"/>
    <property type="match status" value="1"/>
</dbReference>
<dbReference type="GO" id="GO:0005829">
    <property type="term" value="C:cytosol"/>
    <property type="evidence" value="ECO:0007669"/>
    <property type="project" value="TreeGrafter"/>
</dbReference>
<dbReference type="PANTHER" id="PTHR36928">
    <property type="entry name" value="PHOSPHATASE YCDX-RELATED"/>
    <property type="match status" value="1"/>
</dbReference>
<evidence type="ECO:0000256" key="2">
    <source>
        <dbReference type="ARBA" id="ARBA00022695"/>
    </source>
</evidence>
<dbReference type="Gene3D" id="1.10.150.20">
    <property type="entry name" value="5' to 3' exonuclease, C-terminal subdomain"/>
    <property type="match status" value="1"/>
</dbReference>
<dbReference type="Pfam" id="PF14520">
    <property type="entry name" value="HHH_5"/>
    <property type="match status" value="1"/>
</dbReference>
<evidence type="ECO:0000259" key="3">
    <source>
        <dbReference type="SMART" id="SM00483"/>
    </source>
</evidence>
<dbReference type="SUPFAM" id="SSF89550">
    <property type="entry name" value="PHP domain-like"/>
    <property type="match status" value="1"/>
</dbReference>
<dbReference type="Proteomes" id="UP000178336">
    <property type="component" value="Unassembled WGS sequence"/>
</dbReference>
<dbReference type="InterPro" id="IPR027421">
    <property type="entry name" value="DNA_pol_lamdba_lyase_dom_sf"/>
</dbReference>
<dbReference type="GO" id="GO:0008270">
    <property type="term" value="F:zinc ion binding"/>
    <property type="evidence" value="ECO:0007669"/>
    <property type="project" value="TreeGrafter"/>
</dbReference>
<dbReference type="InterPro" id="IPR022311">
    <property type="entry name" value="PolX-like"/>
</dbReference>
<dbReference type="InterPro" id="IPR050243">
    <property type="entry name" value="PHP_phosphatase"/>
</dbReference>
<dbReference type="GO" id="GO:0003677">
    <property type="term" value="F:DNA binding"/>
    <property type="evidence" value="ECO:0007669"/>
    <property type="project" value="InterPro"/>
</dbReference>
<reference evidence="4 5" key="1">
    <citation type="journal article" date="2016" name="Nat. Commun.">
        <title>Thousands of microbial genomes shed light on interconnected biogeochemical processes in an aquifer system.</title>
        <authorList>
            <person name="Anantharaman K."/>
            <person name="Brown C.T."/>
            <person name="Hug L.A."/>
            <person name="Sharon I."/>
            <person name="Castelle C.J."/>
            <person name="Probst A.J."/>
            <person name="Thomas B.C."/>
            <person name="Singh A."/>
            <person name="Wilkins M.J."/>
            <person name="Karaoz U."/>
            <person name="Brodie E.L."/>
            <person name="Williams K.H."/>
            <person name="Hubbard S.S."/>
            <person name="Banfield J.F."/>
        </authorList>
    </citation>
    <scope>NUCLEOTIDE SEQUENCE [LARGE SCALE GENOMIC DNA]</scope>
</reference>
<dbReference type="InterPro" id="IPR029398">
    <property type="entry name" value="PolB_thumb"/>
</dbReference>
<dbReference type="SUPFAM" id="SSF47802">
    <property type="entry name" value="DNA polymerase beta, N-terminal domain-like"/>
    <property type="match status" value="1"/>
</dbReference>
<dbReference type="Gene3D" id="3.30.210.10">
    <property type="entry name" value="DNA polymerase, thumb domain"/>
    <property type="match status" value="1"/>
</dbReference>
<proteinExistence type="predicted"/>
<dbReference type="InterPro" id="IPR016195">
    <property type="entry name" value="Pol/histidinol_Pase-like"/>
</dbReference>
<dbReference type="EMBL" id="MFBN01000020">
    <property type="protein sequence ID" value="OGD95351.1"/>
    <property type="molecule type" value="Genomic_DNA"/>
</dbReference>
<dbReference type="InterPro" id="IPR010994">
    <property type="entry name" value="RuvA_2-like"/>
</dbReference>